<name>A0ABQ8YV40_9EUKA</name>
<dbReference type="EMBL" id="JAOAOG010000112">
    <property type="protein sequence ID" value="KAJ6248473.1"/>
    <property type="molecule type" value="Genomic_DNA"/>
</dbReference>
<feature type="compositionally biased region" description="Polar residues" evidence="1">
    <location>
        <begin position="96"/>
        <end position="107"/>
    </location>
</feature>
<comment type="caution">
    <text evidence="2">The sequence shown here is derived from an EMBL/GenBank/DDBJ whole genome shotgun (WGS) entry which is preliminary data.</text>
</comment>
<evidence type="ECO:0000313" key="3">
    <source>
        <dbReference type="Proteomes" id="UP001150062"/>
    </source>
</evidence>
<organism evidence="2 3">
    <name type="scientific">Anaeramoeba flamelloides</name>
    <dbReference type="NCBI Taxonomy" id="1746091"/>
    <lineage>
        <taxon>Eukaryota</taxon>
        <taxon>Metamonada</taxon>
        <taxon>Anaeramoebidae</taxon>
        <taxon>Anaeramoeba</taxon>
    </lineage>
</organism>
<sequence length="203" mass="22825">MIETNKIQKQPKFQCGSFSKILQEAKFDKKILVSLKGSKKDPLTNRKAPFKAKRNNTNSESNYTSETETQPSYTSSSFSSYTSSSESSWDSFSNSGTESKTSNQSEDSLPKSDSIRTPDSTGSTSSTSSPDTTSSPYTNSEDSNEESKIISNKLSRLQTKRKHVYSHSQVFFPKKKRINKKLFISRPANKVSNKADEEPEYRH</sequence>
<evidence type="ECO:0000313" key="2">
    <source>
        <dbReference type="EMBL" id="KAJ6248473.1"/>
    </source>
</evidence>
<reference evidence="2" key="1">
    <citation type="submission" date="2022-08" db="EMBL/GenBank/DDBJ databases">
        <title>Novel sulfate-reducing endosymbionts in the free-living metamonad Anaeramoeba.</title>
        <authorList>
            <person name="Jerlstrom-Hultqvist J."/>
            <person name="Cepicka I."/>
            <person name="Gallot-Lavallee L."/>
            <person name="Salas-Leiva D."/>
            <person name="Curtis B.A."/>
            <person name="Zahonova K."/>
            <person name="Pipaliya S."/>
            <person name="Dacks J."/>
            <person name="Roger A.J."/>
        </authorList>
    </citation>
    <scope>NUCLEOTIDE SEQUENCE</scope>
    <source>
        <strain evidence="2">Schooner1</strain>
    </source>
</reference>
<protein>
    <submittedName>
        <fullName evidence="2">Uncharacterized protein</fullName>
    </submittedName>
</protein>
<feature type="region of interest" description="Disordered" evidence="1">
    <location>
        <begin position="182"/>
        <end position="203"/>
    </location>
</feature>
<accession>A0ABQ8YV40</accession>
<gene>
    <name evidence="2" type="ORF">M0813_17600</name>
</gene>
<evidence type="ECO:0000256" key="1">
    <source>
        <dbReference type="SAM" id="MobiDB-lite"/>
    </source>
</evidence>
<feature type="compositionally biased region" description="Low complexity" evidence="1">
    <location>
        <begin position="117"/>
        <end position="140"/>
    </location>
</feature>
<dbReference type="Proteomes" id="UP001150062">
    <property type="component" value="Unassembled WGS sequence"/>
</dbReference>
<feature type="region of interest" description="Disordered" evidence="1">
    <location>
        <begin position="33"/>
        <end position="164"/>
    </location>
</feature>
<proteinExistence type="predicted"/>
<feature type="compositionally biased region" description="Basic and acidic residues" evidence="1">
    <location>
        <begin position="193"/>
        <end position="203"/>
    </location>
</feature>
<keyword evidence="3" id="KW-1185">Reference proteome</keyword>
<feature type="compositionally biased region" description="Low complexity" evidence="1">
    <location>
        <begin position="55"/>
        <end position="95"/>
    </location>
</feature>